<keyword evidence="7" id="KW-0413">Isomerase</keyword>
<evidence type="ECO:0000256" key="5">
    <source>
        <dbReference type="ARBA" id="ARBA00022840"/>
    </source>
</evidence>
<dbReference type="GO" id="GO:0016887">
    <property type="term" value="F:ATP hydrolysis activity"/>
    <property type="evidence" value="ECO:0007669"/>
    <property type="project" value="RHEA"/>
</dbReference>
<evidence type="ECO:0000313" key="15">
    <source>
        <dbReference type="Proteomes" id="UP000318296"/>
    </source>
</evidence>
<dbReference type="GO" id="GO:0043138">
    <property type="term" value="F:3'-5' DNA helicase activity"/>
    <property type="evidence" value="ECO:0007669"/>
    <property type="project" value="UniProtKB-EC"/>
</dbReference>
<dbReference type="CDD" id="cd17932">
    <property type="entry name" value="DEXQc_UvrD"/>
    <property type="match status" value="1"/>
</dbReference>
<dbReference type="Pfam" id="PF13361">
    <property type="entry name" value="UvrD_C"/>
    <property type="match status" value="1"/>
</dbReference>
<sequence length="736" mass="84639">MLKSLNTKQREAVLHNQGPLLILAGAGSGKTRALTHRLAYLVKERKISPLNILCLTFTNKAAGEMRSRAEQLLISNPKSKILNPKQIQNPKSQIPNPTSYNLSVEARSRFAGQATSFPYMGTFHSVCARILRREIIHLNQGFSSNFTIFDEDDALRVIKNIFKETNIDRERFIPEAVKAYISRAKNELISPQNYQADSVFTQVVAQVYPLYEQKLREANALDFDNLINKIIELFIREPSILDKYQRLFKYILVDEYQDTNHAQYVLLKLLAKKRQNICVVGDDWQSIYRFRGADFRNILAFKKDYPEAKIIKLEENYRSTGHILGAAQSVIKNNTLRSQKNIYSRLGSGEKVRLIETKNHQTEGEFIIKRIKPPLNQSVVLYRTHAQSRSLEEVMLRHGIPYRIIGGVRFYQRKEIKDVLAYLKILSNPKDTNSLLRIINVPARGISKRTIGLLSSRIHFGILSHKILKQVQDDTVGQRGMTSLNRFSSLIKELKTDSQKYNITRLIPILLKKTGYKDYILDGSEEGLARFENIKELLSVAGKYSSLKPTESLLSFLAEVALLSDLDRLDEKTDALTLMTMHNAKGLEFDNVFIAGTEEDLIPHSRSRDEPDELEEERRLFYVAMTRAKKRLYLIYTRERLLWGRVDPRVPSRFIDEMDSTYVEFTNDSRTGLTNSSRMEEESQIKEIDFKIGDSVFHQNFGQGEVIAIDDQEVIVNFANLGKRRLAVNYAPMKKM</sequence>
<evidence type="ECO:0000256" key="8">
    <source>
        <dbReference type="ARBA" id="ARBA00034617"/>
    </source>
</evidence>
<protein>
    <recommendedName>
        <fullName evidence="9">DNA 3'-5' helicase</fullName>
        <ecNumber evidence="9">5.6.2.4</ecNumber>
    </recommendedName>
</protein>
<name>A0A554LD98_9BACT</name>
<evidence type="ECO:0000256" key="10">
    <source>
        <dbReference type="ARBA" id="ARBA00048988"/>
    </source>
</evidence>
<dbReference type="Pfam" id="PF21196">
    <property type="entry name" value="PcrA_UvrD_tudor"/>
    <property type="match status" value="1"/>
</dbReference>
<dbReference type="InterPro" id="IPR013986">
    <property type="entry name" value="DExx_box_DNA_helicase_dom_sf"/>
</dbReference>
<dbReference type="PROSITE" id="PS51198">
    <property type="entry name" value="UVRD_HELICASE_ATP_BIND"/>
    <property type="match status" value="1"/>
</dbReference>
<dbReference type="SUPFAM" id="SSF52540">
    <property type="entry name" value="P-loop containing nucleoside triphosphate hydrolases"/>
    <property type="match status" value="1"/>
</dbReference>
<dbReference type="GO" id="GO:0005524">
    <property type="term" value="F:ATP binding"/>
    <property type="evidence" value="ECO:0007669"/>
    <property type="project" value="UniProtKB-UniRule"/>
</dbReference>
<accession>A0A554LD98</accession>
<evidence type="ECO:0000256" key="9">
    <source>
        <dbReference type="ARBA" id="ARBA00034808"/>
    </source>
</evidence>
<dbReference type="Gene3D" id="1.10.486.10">
    <property type="entry name" value="PCRA, domain 4"/>
    <property type="match status" value="1"/>
</dbReference>
<dbReference type="Gene3D" id="3.40.50.300">
    <property type="entry name" value="P-loop containing nucleotide triphosphate hydrolases"/>
    <property type="match status" value="3"/>
</dbReference>
<dbReference type="Gene3D" id="1.10.10.160">
    <property type="match status" value="1"/>
</dbReference>
<dbReference type="InterPro" id="IPR014016">
    <property type="entry name" value="UvrD-like_ATP-bd"/>
</dbReference>
<dbReference type="InterPro" id="IPR014017">
    <property type="entry name" value="DNA_helicase_UvrD-like_C"/>
</dbReference>
<comment type="similarity">
    <text evidence="1">Belongs to the helicase family. UvrD subfamily.</text>
</comment>
<reference evidence="14 15" key="1">
    <citation type="submission" date="2017-07" db="EMBL/GenBank/DDBJ databases">
        <title>Mechanisms for carbon and nitrogen cycling indicate functional differentiation within the Candidate Phyla Radiation.</title>
        <authorList>
            <person name="Danczak R.E."/>
            <person name="Johnston M.D."/>
            <person name="Kenah C."/>
            <person name="Slattery M."/>
            <person name="Wrighton K.C."/>
            <person name="Wilkins M.J."/>
        </authorList>
    </citation>
    <scope>NUCLEOTIDE SEQUENCE [LARGE SCALE GENOMIC DNA]</scope>
    <source>
        <strain evidence="14">Licking1014_96</strain>
    </source>
</reference>
<comment type="catalytic activity">
    <reaction evidence="8">
        <text>Couples ATP hydrolysis with the unwinding of duplex DNA by translocating in the 3'-5' direction.</text>
        <dbReference type="EC" id="5.6.2.4"/>
    </reaction>
</comment>
<dbReference type="Proteomes" id="UP000318296">
    <property type="component" value="Unassembled WGS sequence"/>
</dbReference>
<evidence type="ECO:0000256" key="7">
    <source>
        <dbReference type="ARBA" id="ARBA00023235"/>
    </source>
</evidence>
<organism evidence="14 15">
    <name type="scientific">Candidatus Berkelbacteria bacterium Licking1014_96</name>
    <dbReference type="NCBI Taxonomy" id="2017149"/>
    <lineage>
        <taxon>Bacteria</taxon>
        <taxon>Candidatus Berkelbacteria</taxon>
    </lineage>
</organism>
<keyword evidence="4 11" id="KW-0347">Helicase</keyword>
<comment type="caution">
    <text evidence="14">The sequence shown here is derived from an EMBL/GenBank/DDBJ whole genome shotgun (WGS) entry which is preliminary data.</text>
</comment>
<feature type="domain" description="UvrD-like helicase C-terminal" evidence="13">
    <location>
        <begin position="321"/>
        <end position="586"/>
    </location>
</feature>
<evidence type="ECO:0000256" key="11">
    <source>
        <dbReference type="PROSITE-ProRule" id="PRU00560"/>
    </source>
</evidence>
<evidence type="ECO:0000256" key="6">
    <source>
        <dbReference type="ARBA" id="ARBA00023125"/>
    </source>
</evidence>
<evidence type="ECO:0000259" key="13">
    <source>
        <dbReference type="PROSITE" id="PS51217"/>
    </source>
</evidence>
<evidence type="ECO:0000256" key="1">
    <source>
        <dbReference type="ARBA" id="ARBA00009922"/>
    </source>
</evidence>
<dbReference type="PANTHER" id="PTHR11070:SF2">
    <property type="entry name" value="ATP-DEPENDENT DNA HELICASE SRS2"/>
    <property type="match status" value="1"/>
</dbReference>
<dbReference type="GO" id="GO:0005829">
    <property type="term" value="C:cytosol"/>
    <property type="evidence" value="ECO:0007669"/>
    <property type="project" value="TreeGrafter"/>
</dbReference>
<evidence type="ECO:0000256" key="2">
    <source>
        <dbReference type="ARBA" id="ARBA00022741"/>
    </source>
</evidence>
<dbReference type="Pfam" id="PF00580">
    <property type="entry name" value="UvrD-helicase"/>
    <property type="match status" value="1"/>
</dbReference>
<keyword evidence="2 11" id="KW-0547">Nucleotide-binding</keyword>
<keyword evidence="6" id="KW-0238">DNA-binding</keyword>
<feature type="binding site" evidence="11">
    <location>
        <begin position="24"/>
        <end position="31"/>
    </location>
    <ligand>
        <name>ATP</name>
        <dbReference type="ChEBI" id="CHEBI:30616"/>
    </ligand>
</feature>
<evidence type="ECO:0000256" key="3">
    <source>
        <dbReference type="ARBA" id="ARBA00022801"/>
    </source>
</evidence>
<evidence type="ECO:0000259" key="12">
    <source>
        <dbReference type="PROSITE" id="PS51198"/>
    </source>
</evidence>
<dbReference type="GO" id="GO:0003677">
    <property type="term" value="F:DNA binding"/>
    <property type="evidence" value="ECO:0007669"/>
    <property type="project" value="UniProtKB-KW"/>
</dbReference>
<keyword evidence="5 11" id="KW-0067">ATP-binding</keyword>
<gene>
    <name evidence="14" type="ORF">CEN92_361</name>
</gene>
<proteinExistence type="inferred from homology"/>
<dbReference type="InterPro" id="IPR000212">
    <property type="entry name" value="DNA_helicase_UvrD/REP"/>
</dbReference>
<evidence type="ECO:0000313" key="14">
    <source>
        <dbReference type="EMBL" id="TSC90854.1"/>
    </source>
</evidence>
<dbReference type="FunFam" id="1.10.10.160:FF:000001">
    <property type="entry name" value="ATP-dependent DNA helicase"/>
    <property type="match status" value="1"/>
</dbReference>
<dbReference type="GO" id="GO:0000725">
    <property type="term" value="P:recombinational repair"/>
    <property type="evidence" value="ECO:0007669"/>
    <property type="project" value="TreeGrafter"/>
</dbReference>
<evidence type="ECO:0000256" key="4">
    <source>
        <dbReference type="ARBA" id="ARBA00022806"/>
    </source>
</evidence>
<dbReference type="PROSITE" id="PS51217">
    <property type="entry name" value="UVRD_HELICASE_CTER"/>
    <property type="match status" value="1"/>
</dbReference>
<comment type="catalytic activity">
    <reaction evidence="10">
        <text>ATP + H2O = ADP + phosphate + H(+)</text>
        <dbReference type="Rhea" id="RHEA:13065"/>
        <dbReference type="ChEBI" id="CHEBI:15377"/>
        <dbReference type="ChEBI" id="CHEBI:15378"/>
        <dbReference type="ChEBI" id="CHEBI:30616"/>
        <dbReference type="ChEBI" id="CHEBI:43474"/>
        <dbReference type="ChEBI" id="CHEBI:456216"/>
        <dbReference type="EC" id="5.6.2.4"/>
    </reaction>
</comment>
<dbReference type="AlphaFoldDB" id="A0A554LD98"/>
<dbReference type="CDD" id="cd18807">
    <property type="entry name" value="SF1_C_UvrD"/>
    <property type="match status" value="1"/>
</dbReference>
<dbReference type="GO" id="GO:0033202">
    <property type="term" value="C:DNA helicase complex"/>
    <property type="evidence" value="ECO:0007669"/>
    <property type="project" value="TreeGrafter"/>
</dbReference>
<dbReference type="EMBL" id="VMGH01000054">
    <property type="protein sequence ID" value="TSC90854.1"/>
    <property type="molecule type" value="Genomic_DNA"/>
</dbReference>
<dbReference type="EC" id="5.6.2.4" evidence="9"/>
<dbReference type="InterPro" id="IPR027417">
    <property type="entry name" value="P-loop_NTPase"/>
</dbReference>
<dbReference type="PANTHER" id="PTHR11070">
    <property type="entry name" value="UVRD / RECB / PCRA DNA HELICASE FAMILY MEMBER"/>
    <property type="match status" value="1"/>
</dbReference>
<feature type="domain" description="UvrD-like helicase ATP-binding" evidence="12">
    <location>
        <begin position="3"/>
        <end position="320"/>
    </location>
</feature>
<dbReference type="GO" id="GO:0009314">
    <property type="term" value="P:response to radiation"/>
    <property type="evidence" value="ECO:0007669"/>
    <property type="project" value="UniProtKB-ARBA"/>
</dbReference>
<keyword evidence="3 11" id="KW-0378">Hydrolase</keyword>